<dbReference type="CDD" id="cd00160">
    <property type="entry name" value="RhoGEF"/>
    <property type="match status" value="1"/>
</dbReference>
<organism evidence="3 4">
    <name type="scientific">Lunasporangiospora selenospora</name>
    <dbReference type="NCBI Taxonomy" id="979761"/>
    <lineage>
        <taxon>Eukaryota</taxon>
        <taxon>Fungi</taxon>
        <taxon>Fungi incertae sedis</taxon>
        <taxon>Mucoromycota</taxon>
        <taxon>Mortierellomycotina</taxon>
        <taxon>Mortierellomycetes</taxon>
        <taxon>Mortierellales</taxon>
        <taxon>Mortierellaceae</taxon>
        <taxon>Lunasporangiospora</taxon>
    </lineage>
</organism>
<dbReference type="Pfam" id="PF00621">
    <property type="entry name" value="RhoGEF"/>
    <property type="match status" value="1"/>
</dbReference>
<dbReference type="EMBL" id="JAABOA010000049">
    <property type="protein sequence ID" value="KAF9586284.1"/>
    <property type="molecule type" value="Genomic_DNA"/>
</dbReference>
<dbReference type="PROSITE" id="PS50010">
    <property type="entry name" value="DH_2"/>
    <property type="match status" value="1"/>
</dbReference>
<reference evidence="3" key="1">
    <citation type="journal article" date="2020" name="Fungal Divers.">
        <title>Resolving the Mortierellaceae phylogeny through synthesis of multi-gene phylogenetics and phylogenomics.</title>
        <authorList>
            <person name="Vandepol N."/>
            <person name="Liber J."/>
            <person name="Desiro A."/>
            <person name="Na H."/>
            <person name="Kennedy M."/>
            <person name="Barry K."/>
            <person name="Grigoriev I.V."/>
            <person name="Miller A.N."/>
            <person name="O'Donnell K."/>
            <person name="Stajich J.E."/>
            <person name="Bonito G."/>
        </authorList>
    </citation>
    <scope>NUCLEOTIDE SEQUENCE</scope>
    <source>
        <strain evidence="3">KOD1015</strain>
    </source>
</reference>
<dbReference type="GO" id="GO:0005085">
    <property type="term" value="F:guanyl-nucleotide exchange factor activity"/>
    <property type="evidence" value="ECO:0007669"/>
    <property type="project" value="InterPro"/>
</dbReference>
<dbReference type="GO" id="GO:0035556">
    <property type="term" value="P:intracellular signal transduction"/>
    <property type="evidence" value="ECO:0007669"/>
    <property type="project" value="InterPro"/>
</dbReference>
<evidence type="ECO:0000259" key="2">
    <source>
        <dbReference type="PROSITE" id="PS50010"/>
    </source>
</evidence>
<feature type="compositionally biased region" description="Polar residues" evidence="1">
    <location>
        <begin position="1028"/>
        <end position="1053"/>
    </location>
</feature>
<accession>A0A9P6KI10</accession>
<dbReference type="SMART" id="SM00233">
    <property type="entry name" value="PH"/>
    <property type="match status" value="1"/>
</dbReference>
<dbReference type="SMART" id="SM00325">
    <property type="entry name" value="RhoGEF"/>
    <property type="match status" value="1"/>
</dbReference>
<dbReference type="InterPro" id="IPR001849">
    <property type="entry name" value="PH_domain"/>
</dbReference>
<protein>
    <recommendedName>
        <fullName evidence="2">DH domain-containing protein</fullName>
    </recommendedName>
</protein>
<dbReference type="Gene3D" id="2.30.29.30">
    <property type="entry name" value="Pleckstrin-homology domain (PH domain)/Phosphotyrosine-binding domain (PTB)"/>
    <property type="match status" value="1"/>
</dbReference>
<feature type="compositionally biased region" description="Basic and acidic residues" evidence="1">
    <location>
        <begin position="1155"/>
        <end position="1168"/>
    </location>
</feature>
<dbReference type="Proteomes" id="UP000780801">
    <property type="component" value="Unassembled WGS sequence"/>
</dbReference>
<dbReference type="InterPro" id="IPR001331">
    <property type="entry name" value="GDS_CDC24_CS"/>
</dbReference>
<feature type="compositionally biased region" description="Polar residues" evidence="1">
    <location>
        <begin position="1258"/>
        <end position="1274"/>
    </location>
</feature>
<feature type="domain" description="DH" evidence="2">
    <location>
        <begin position="183"/>
        <end position="378"/>
    </location>
</feature>
<name>A0A9P6KI10_9FUNG</name>
<keyword evidence="4" id="KW-1185">Reference proteome</keyword>
<dbReference type="PANTHER" id="PTHR45818:SF3">
    <property type="entry name" value="PROTEIN VAV"/>
    <property type="match status" value="1"/>
</dbReference>
<feature type="region of interest" description="Disordered" evidence="1">
    <location>
        <begin position="62"/>
        <end position="128"/>
    </location>
</feature>
<feature type="compositionally biased region" description="Basic and acidic residues" evidence="1">
    <location>
        <begin position="1498"/>
        <end position="1507"/>
    </location>
</feature>
<feature type="region of interest" description="Disordered" evidence="1">
    <location>
        <begin position="1091"/>
        <end position="1119"/>
    </location>
</feature>
<dbReference type="InterPro" id="IPR000219">
    <property type="entry name" value="DH_dom"/>
</dbReference>
<dbReference type="CDD" id="cd00821">
    <property type="entry name" value="PH"/>
    <property type="match status" value="1"/>
</dbReference>
<feature type="region of interest" description="Disordered" evidence="1">
    <location>
        <begin position="858"/>
        <end position="895"/>
    </location>
</feature>
<sequence>MDLQTRRMTKPGIKDYRLSDIRTVPTTATTAKPRRASLCHLNHPRVTPCPIKALLDLNPVSQYRPPRHGEEPGVDPLHKSLRTSRSCAKPISARDSLGRSGSISASTRASGHTHRPYRGAGAEPGPQGNVSILAARHGVIGTSETLPMSSTWGIDFRGPTPGLPFGGVTHRVSDAGETKRFEKRSHALRELETTEESYVNDLDILINIHLRVLESKAWFPPVLHGNIIRCARGLLVIQQKFLSHLADNKLSMMEEEKKAPLVVYKRLCEAFEGLSQERAIYSTFCELRMRILATIERSAVTVMAQFKKECGEMMTAQGRPRSRYELKDYLIKPIQRVCRYPLLLKEVLRLTDSSDPEYRYIERAHRTMKDMAQDIDDTQRSVERLLLTERLLKKLPETSFPRKLVFSSGPSQTNGTNGSGLHAQNNSVSSTQPMNMGTRNNSSDFKPLHHSSEFQSNGGNTSVSSKSTGIQETSLLRGSGSGGIVPSALTRAFMGTLGSIVLAGTLECILIPNDPVRFKYYGCFLFESMIVIVKAKKSNLYEPRQWLPLRLCELQEQKRSEGHTQFGWRVVFDRFRIEFGASSTAEQQIWVKTLRERIQASKEAYASLPRDIAAFETLVSSLPWRTSKPQCLSCQLAKNILYQPPSPSPSPWSLSSSSIPSPLMPPPPSGISSTTLMMAMPYDPALESDQHGAIRTTTLVEGCSCSHHESGPWDSLKEISMGLHREKRPHSVKHLSSGYKEGRGIGGMANCGDRANDDHSENPGLLRRSHSQPQAPNDHRAFPDSTQYYQLQPSNSVPWLMPDSRHRNGFDVSKVFASGHAAIKPNHRALVQTMFKDLSAEAIWTTSADSLPAPPPALAASPLVRRPSKYGGSAQSLNYAPPTNTSAPLSTKATGSRSSVLAGMAGFPMAAASPDHDGSNTDMTGSSLSSKLLRHKDYGSGTRLYVNTIVEVPDNAECDRKKMSATASIAATLASSFRKHSEAPNRGSGKGCGDMNYPQSTAKSQEHKSGLGSKFSTTAKSTDKRTLSSDNIASSQFSDGLGSTSTEPSIIKSSQSCKELRSLVVDTTPGKTSRLCSLDNDDTLTSLNSAAEAAKSRRGTGERGAKRSPGGTDSPTKLLVSSTSLPLSVKSDDLNTIQDFTPSTPPAEVALSRQYPDKIEKRRSDGFLDRSATGYHHSNNSYPALPSLQQVSSPRSTDNMTSSNPRQVPGERQCSRYGLSKFKETIDSNGLPVDGPMSASAPNTGSMSGWRWCPQYNTPPSRASHSRTTSSCTERSMGLEFNPASSHEDKIGRQRLSMTPSASVTSCSSSSLYCPSPRSLSYSSPSPQRNLQRTMDNVNAIQTKVEPGPNSAVHRDLDFAADRNSKAAHSPTLSDQQRRKSLAILQNITHSASQKIKSLIRTPAGLRRKSAMSISPLVMMDTSASTPLASLAFESQIESCPVEREGGYPDLVLQLQHQHHKMPESAKLIFKSSHIDDRKNEPVVPTEKGRISSPIEQSDGRSDSLAL</sequence>
<gene>
    <name evidence="3" type="ORF">BGW38_007415</name>
</gene>
<feature type="compositionally biased region" description="Polar residues" evidence="1">
    <location>
        <begin position="1176"/>
        <end position="1206"/>
    </location>
</feature>
<feature type="compositionally biased region" description="Polar residues" evidence="1">
    <location>
        <begin position="453"/>
        <end position="476"/>
    </location>
</feature>
<feature type="region of interest" description="Disordered" evidence="1">
    <location>
        <begin position="976"/>
        <end position="1053"/>
    </location>
</feature>
<feature type="compositionally biased region" description="Polar residues" evidence="1">
    <location>
        <begin position="422"/>
        <end position="444"/>
    </location>
</feature>
<feature type="region of interest" description="Disordered" evidence="1">
    <location>
        <begin position="748"/>
        <end position="783"/>
    </location>
</feature>
<feature type="region of interest" description="Disordered" evidence="1">
    <location>
        <begin position="1470"/>
        <end position="1507"/>
    </location>
</feature>
<dbReference type="Gene3D" id="1.20.900.10">
    <property type="entry name" value="Dbl homology (DH) domain"/>
    <property type="match status" value="1"/>
</dbReference>
<feature type="compositionally biased region" description="Polar residues" evidence="1">
    <location>
        <begin position="873"/>
        <end position="895"/>
    </location>
</feature>
<dbReference type="SUPFAM" id="SSF50729">
    <property type="entry name" value="PH domain-like"/>
    <property type="match status" value="1"/>
</dbReference>
<dbReference type="InterPro" id="IPR011993">
    <property type="entry name" value="PH-like_dom_sf"/>
</dbReference>
<dbReference type="PANTHER" id="PTHR45818">
    <property type="entry name" value="PROTEIN VAV"/>
    <property type="match status" value="1"/>
</dbReference>
<dbReference type="SUPFAM" id="SSF48065">
    <property type="entry name" value="DBL homology domain (DH-domain)"/>
    <property type="match status" value="1"/>
</dbReference>
<dbReference type="OrthoDB" id="1716625at2759"/>
<evidence type="ECO:0000313" key="3">
    <source>
        <dbReference type="EMBL" id="KAF9586284.1"/>
    </source>
</evidence>
<feature type="region of interest" description="Disordered" evidence="1">
    <location>
        <begin position="1258"/>
        <end position="1291"/>
    </location>
</feature>
<feature type="compositionally biased region" description="Polar residues" evidence="1">
    <location>
        <begin position="99"/>
        <end position="110"/>
    </location>
</feature>
<evidence type="ECO:0000313" key="4">
    <source>
        <dbReference type="Proteomes" id="UP000780801"/>
    </source>
</evidence>
<comment type="caution">
    <text evidence="3">The sequence shown here is derived from an EMBL/GenBank/DDBJ whole genome shotgun (WGS) entry which is preliminary data.</text>
</comment>
<proteinExistence type="predicted"/>
<feature type="region of interest" description="Disordered" evidence="1">
    <location>
        <begin position="1136"/>
        <end position="1213"/>
    </location>
</feature>
<evidence type="ECO:0000256" key="1">
    <source>
        <dbReference type="SAM" id="MobiDB-lite"/>
    </source>
</evidence>
<feature type="region of interest" description="Disordered" evidence="1">
    <location>
        <begin position="402"/>
        <end position="480"/>
    </location>
</feature>
<dbReference type="InterPro" id="IPR035899">
    <property type="entry name" value="DBL_dom_sf"/>
</dbReference>
<dbReference type="PROSITE" id="PS00741">
    <property type="entry name" value="DH_1"/>
    <property type="match status" value="1"/>
</dbReference>
<dbReference type="GO" id="GO:0005737">
    <property type="term" value="C:cytoplasm"/>
    <property type="evidence" value="ECO:0007669"/>
    <property type="project" value="TreeGrafter"/>
</dbReference>